<name>A0A0V0HA08_SOLCH</name>
<feature type="non-terminal residue" evidence="2">
    <location>
        <position position="1"/>
    </location>
</feature>
<reference evidence="2" key="1">
    <citation type="submission" date="2015-12" db="EMBL/GenBank/DDBJ databases">
        <title>Gene expression during late stages of embryo sac development: a critical building block for successful pollen-pistil interactions.</title>
        <authorList>
            <person name="Liu Y."/>
            <person name="Joly V."/>
            <person name="Sabar M."/>
            <person name="Matton D.P."/>
        </authorList>
    </citation>
    <scope>NUCLEOTIDE SEQUENCE</scope>
</reference>
<evidence type="ECO:0000313" key="2">
    <source>
        <dbReference type="EMBL" id="JAP16713.1"/>
    </source>
</evidence>
<protein>
    <submittedName>
        <fullName evidence="2">Putative ovule protein</fullName>
    </submittedName>
</protein>
<feature type="region of interest" description="Disordered" evidence="1">
    <location>
        <begin position="33"/>
        <end position="53"/>
    </location>
</feature>
<dbReference type="AlphaFoldDB" id="A0A0V0HA08"/>
<organism evidence="2">
    <name type="scientific">Solanum chacoense</name>
    <name type="common">Chaco potato</name>
    <dbReference type="NCBI Taxonomy" id="4108"/>
    <lineage>
        <taxon>Eukaryota</taxon>
        <taxon>Viridiplantae</taxon>
        <taxon>Streptophyta</taxon>
        <taxon>Embryophyta</taxon>
        <taxon>Tracheophyta</taxon>
        <taxon>Spermatophyta</taxon>
        <taxon>Magnoliopsida</taxon>
        <taxon>eudicotyledons</taxon>
        <taxon>Gunneridae</taxon>
        <taxon>Pentapetalae</taxon>
        <taxon>asterids</taxon>
        <taxon>lamiids</taxon>
        <taxon>Solanales</taxon>
        <taxon>Solanaceae</taxon>
        <taxon>Solanoideae</taxon>
        <taxon>Solaneae</taxon>
        <taxon>Solanum</taxon>
    </lineage>
</organism>
<proteinExistence type="predicted"/>
<sequence length="67" mass="8074">SNQIKVTLKYKNEHRCRSKEKCSTFLQPRTEEKYRTNKNNSRKQHVHVQQTQKKCSAFIDQETENGY</sequence>
<evidence type="ECO:0000256" key="1">
    <source>
        <dbReference type="SAM" id="MobiDB-lite"/>
    </source>
</evidence>
<dbReference type="EMBL" id="GEDG01023471">
    <property type="protein sequence ID" value="JAP16713.1"/>
    <property type="molecule type" value="Transcribed_RNA"/>
</dbReference>
<accession>A0A0V0HA08</accession>